<protein>
    <submittedName>
        <fullName evidence="1">Uncharacterized protein</fullName>
    </submittedName>
</protein>
<dbReference type="Proteomes" id="UP000298652">
    <property type="component" value="Chromosome 3"/>
</dbReference>
<evidence type="ECO:0000313" key="2">
    <source>
        <dbReference type="Proteomes" id="UP000298652"/>
    </source>
</evidence>
<proteinExistence type="predicted"/>
<keyword evidence="2" id="KW-1185">Reference proteome</keyword>
<organism evidence="1 2">
    <name type="scientific">Setaria viridis</name>
    <name type="common">Green bristlegrass</name>
    <name type="synonym">Setaria italica subsp. viridis</name>
    <dbReference type="NCBI Taxonomy" id="4556"/>
    <lineage>
        <taxon>Eukaryota</taxon>
        <taxon>Viridiplantae</taxon>
        <taxon>Streptophyta</taxon>
        <taxon>Embryophyta</taxon>
        <taxon>Tracheophyta</taxon>
        <taxon>Spermatophyta</taxon>
        <taxon>Magnoliopsida</taxon>
        <taxon>Liliopsida</taxon>
        <taxon>Poales</taxon>
        <taxon>Poaceae</taxon>
        <taxon>PACMAD clade</taxon>
        <taxon>Panicoideae</taxon>
        <taxon>Panicodae</taxon>
        <taxon>Paniceae</taxon>
        <taxon>Cenchrinae</taxon>
        <taxon>Setaria</taxon>
    </lineage>
</organism>
<dbReference type="AlphaFoldDB" id="A0A4V6D963"/>
<reference evidence="1" key="1">
    <citation type="submission" date="2019-03" db="EMBL/GenBank/DDBJ databases">
        <title>WGS assembly of Setaria viridis.</title>
        <authorList>
            <person name="Huang P."/>
            <person name="Jenkins J."/>
            <person name="Grimwood J."/>
            <person name="Barry K."/>
            <person name="Healey A."/>
            <person name="Mamidi S."/>
            <person name="Sreedasyam A."/>
            <person name="Shu S."/>
            <person name="Feldman M."/>
            <person name="Wu J."/>
            <person name="Yu Y."/>
            <person name="Chen C."/>
            <person name="Johnson J."/>
            <person name="Rokhsar D."/>
            <person name="Baxter I."/>
            <person name="Schmutz J."/>
            <person name="Brutnell T."/>
            <person name="Kellogg E."/>
        </authorList>
    </citation>
    <scope>NUCLEOTIDE SEQUENCE [LARGE SCALE GENOMIC DNA]</scope>
</reference>
<name>A0A4V6D963_SETVI</name>
<gene>
    <name evidence="1" type="ORF">SEVIR_3G069300v2</name>
</gene>
<dbReference type="Gramene" id="TKW24736">
    <property type="protein sequence ID" value="TKW24736"/>
    <property type="gene ID" value="SEVIR_3G069300v2"/>
</dbReference>
<sequence>MSEAGRAAEAERLRQEALEEARRLKTAGDLDGGRWREGEARILDLDPKQQSGIYSNRCSAVDLATFDHDEECNALWSDEIYGCGLPQRPDGQALWGQ</sequence>
<dbReference type="EMBL" id="CM016554">
    <property type="protein sequence ID" value="TKW24736.1"/>
    <property type="molecule type" value="Genomic_DNA"/>
</dbReference>
<evidence type="ECO:0000313" key="1">
    <source>
        <dbReference type="EMBL" id="TKW24736.1"/>
    </source>
</evidence>
<accession>A0A4V6D963</accession>